<proteinExistence type="predicted"/>
<dbReference type="GO" id="GO:0016757">
    <property type="term" value="F:glycosyltransferase activity"/>
    <property type="evidence" value="ECO:0007669"/>
    <property type="project" value="InterPro"/>
</dbReference>
<keyword evidence="2" id="KW-0808">Transferase</keyword>
<dbReference type="Gene3D" id="3.40.50.2000">
    <property type="entry name" value="Glycogen Phosphorylase B"/>
    <property type="match status" value="2"/>
</dbReference>
<protein>
    <submittedName>
        <fullName evidence="2">Glycosyltransferase Gtf1</fullName>
    </submittedName>
</protein>
<evidence type="ECO:0000313" key="3">
    <source>
        <dbReference type="Proteomes" id="UP000191448"/>
    </source>
</evidence>
<accession>A0A1V4SU88</accession>
<dbReference type="EMBL" id="LTAY01000048">
    <property type="protein sequence ID" value="OPX47425.1"/>
    <property type="molecule type" value="Genomic_DNA"/>
</dbReference>
<dbReference type="InterPro" id="IPR001296">
    <property type="entry name" value="Glyco_trans_1"/>
</dbReference>
<dbReference type="PANTHER" id="PTHR45947:SF3">
    <property type="entry name" value="SULFOQUINOVOSYL TRANSFERASE SQD2"/>
    <property type="match status" value="1"/>
</dbReference>
<dbReference type="PANTHER" id="PTHR45947">
    <property type="entry name" value="SULFOQUINOVOSYL TRANSFERASE SQD2"/>
    <property type="match status" value="1"/>
</dbReference>
<dbReference type="OrthoDB" id="9802525at2"/>
<gene>
    <name evidence="2" type="primary">gtf1</name>
    <name evidence="2" type="ORF">CLTHE_19880</name>
</gene>
<dbReference type="Proteomes" id="UP000191448">
    <property type="component" value="Unassembled WGS sequence"/>
</dbReference>
<sequence>MKILVTVDTYYPLKDGVQNITQNHIEQLQLKGHEITVITVQNENIKEFEVINNVKVYRFKLFTKFGIHFGNKKEYLKKLKEISDNVDLMINTCIQSATTDLVLSSLRRIRCKKILYLHGRYNFKYEKYDFISINTFIKKVFFNLRWRQFYVSNSKNFKYYDKIINIHELDEATKYFKKNINEEIQIVNNFVEDEFFKFSDEKKEQLICISNFSDLKNQKFILEAISNIELHKKLKVIFIGSSENEYLKRLREISNNLMKKNSKLDIIFLVGMDRTEIRKILSESKIFLLGSKIEKIPVVLLEALAQGVPFVSTNVGNIKYLPGGFSCDTLEEFRYYINLLNKNEDIRVELGKIGRKYTIENSKLINMNNKLESILIDAMERG</sequence>
<dbReference type="AlphaFoldDB" id="A0A1V4SU88"/>
<evidence type="ECO:0000259" key="1">
    <source>
        <dbReference type="Pfam" id="PF00534"/>
    </source>
</evidence>
<dbReference type="CDD" id="cd03801">
    <property type="entry name" value="GT4_PimA-like"/>
    <property type="match status" value="1"/>
</dbReference>
<comment type="caution">
    <text evidence="2">The sequence shown here is derived from an EMBL/GenBank/DDBJ whole genome shotgun (WGS) entry which is preliminary data.</text>
</comment>
<dbReference type="InterPro" id="IPR050194">
    <property type="entry name" value="Glycosyltransferase_grp1"/>
</dbReference>
<reference evidence="2 3" key="1">
    <citation type="submission" date="2016-02" db="EMBL/GenBank/DDBJ databases">
        <title>Genome sequence of Clostridium thermobutyricum DSM 4928.</title>
        <authorList>
            <person name="Poehlein A."/>
            <person name="Daniel R."/>
        </authorList>
    </citation>
    <scope>NUCLEOTIDE SEQUENCE [LARGE SCALE GENOMIC DNA]</scope>
    <source>
        <strain evidence="2 3">DSM 4928</strain>
    </source>
</reference>
<dbReference type="SUPFAM" id="SSF53756">
    <property type="entry name" value="UDP-Glycosyltransferase/glycogen phosphorylase"/>
    <property type="match status" value="1"/>
</dbReference>
<name>A0A1V4SU88_9CLOT</name>
<dbReference type="RefSeq" id="WP_080023181.1">
    <property type="nucleotide sequence ID" value="NZ_LTAY01000048.1"/>
</dbReference>
<dbReference type="Pfam" id="PF00534">
    <property type="entry name" value="Glycos_transf_1"/>
    <property type="match status" value="1"/>
</dbReference>
<organism evidence="2 3">
    <name type="scientific">Clostridium thermobutyricum DSM 4928</name>
    <dbReference type="NCBI Taxonomy" id="1121339"/>
    <lineage>
        <taxon>Bacteria</taxon>
        <taxon>Bacillati</taxon>
        <taxon>Bacillota</taxon>
        <taxon>Clostridia</taxon>
        <taxon>Eubacteriales</taxon>
        <taxon>Clostridiaceae</taxon>
        <taxon>Clostridium</taxon>
    </lineage>
</organism>
<evidence type="ECO:0000313" key="2">
    <source>
        <dbReference type="EMBL" id="OPX47425.1"/>
    </source>
</evidence>
<feature type="domain" description="Glycosyl transferase family 1" evidence="1">
    <location>
        <begin position="195"/>
        <end position="321"/>
    </location>
</feature>